<dbReference type="PATRIC" id="fig|937775.9.peg.679"/>
<proteinExistence type="predicted"/>
<dbReference type="GO" id="GO:0005886">
    <property type="term" value="C:plasma membrane"/>
    <property type="evidence" value="ECO:0007669"/>
    <property type="project" value="UniProtKB-SubCell"/>
</dbReference>
<evidence type="ECO:0000313" key="7">
    <source>
        <dbReference type="EMBL" id="EHQ34713.1"/>
    </source>
</evidence>
<sequence>MEKKIIRIINNIETAVYLCLLVLLTIVIVFSLLELAYTLMAGLVSGDFMQLSPKEILAFFDFFLLVLIGIELMETIKSYLETRRIQVEIVLILAIIAVARKIIVVDTEITGALMLMSIGVIIFSLTAGYYLIKKGNSLKIENK</sequence>
<organism evidence="7 8">
    <name type="scientific">Methanoplanus limicola DSM 2279</name>
    <dbReference type="NCBI Taxonomy" id="937775"/>
    <lineage>
        <taxon>Archaea</taxon>
        <taxon>Methanobacteriati</taxon>
        <taxon>Methanobacteriota</taxon>
        <taxon>Stenosarchaea group</taxon>
        <taxon>Methanomicrobia</taxon>
        <taxon>Methanomicrobiales</taxon>
        <taxon>Methanomicrobiaceae</taxon>
        <taxon>Methanoplanus</taxon>
    </lineage>
</organism>
<keyword evidence="3 6" id="KW-0812">Transmembrane</keyword>
<dbReference type="Pfam" id="PF06146">
    <property type="entry name" value="PsiE"/>
    <property type="match status" value="1"/>
</dbReference>
<keyword evidence="5 6" id="KW-0472">Membrane</keyword>
<evidence type="ECO:0000256" key="5">
    <source>
        <dbReference type="ARBA" id="ARBA00023136"/>
    </source>
</evidence>
<dbReference type="Proteomes" id="UP000005741">
    <property type="component" value="Chromosome"/>
</dbReference>
<dbReference type="STRING" id="937775.Metlim_0580"/>
<evidence type="ECO:0000256" key="2">
    <source>
        <dbReference type="ARBA" id="ARBA00022475"/>
    </source>
</evidence>
<feature type="transmembrane region" description="Helical" evidence="6">
    <location>
        <begin position="109"/>
        <end position="132"/>
    </location>
</feature>
<evidence type="ECO:0008006" key="9">
    <source>
        <dbReference type="Google" id="ProtNLM"/>
    </source>
</evidence>
<dbReference type="HOGENOM" id="CLU_113758_2_1_2"/>
<evidence type="ECO:0000256" key="3">
    <source>
        <dbReference type="ARBA" id="ARBA00022692"/>
    </source>
</evidence>
<reference evidence="7 8" key="1">
    <citation type="submission" date="2011-10" db="EMBL/GenBank/DDBJ databases">
        <title>The Improved High-Quality Draft genome of Methanoplanus limicola DSM 2279.</title>
        <authorList>
            <consortium name="US DOE Joint Genome Institute (JGI-PGF)"/>
            <person name="Lucas S."/>
            <person name="Copeland A."/>
            <person name="Lapidus A."/>
            <person name="Glavina del Rio T."/>
            <person name="Dalin E."/>
            <person name="Tice H."/>
            <person name="Bruce D."/>
            <person name="Goodwin L."/>
            <person name="Pitluck S."/>
            <person name="Peters L."/>
            <person name="Mikhailova N."/>
            <person name="Lu M."/>
            <person name="Kyrpides N."/>
            <person name="Mavromatis K."/>
            <person name="Ivanova N."/>
            <person name="Markowitz V."/>
            <person name="Cheng J.-F."/>
            <person name="Hugenholtz P."/>
            <person name="Woyke T."/>
            <person name="Wu D."/>
            <person name="Wirth R."/>
            <person name="Brambilla E.-M."/>
            <person name="Klenk H.-P."/>
            <person name="Eisen J.A."/>
        </authorList>
    </citation>
    <scope>NUCLEOTIDE SEQUENCE [LARGE SCALE GENOMIC DNA]</scope>
    <source>
        <strain evidence="7 8">DSM 2279</strain>
    </source>
</reference>
<feature type="transmembrane region" description="Helical" evidence="6">
    <location>
        <begin position="12"/>
        <end position="36"/>
    </location>
</feature>
<comment type="subcellular location">
    <subcellularLocation>
        <location evidence="1">Cell membrane</location>
        <topology evidence="1">Multi-pass membrane protein</topology>
    </subcellularLocation>
</comment>
<dbReference type="OrthoDB" id="124579at2157"/>
<evidence type="ECO:0000256" key="1">
    <source>
        <dbReference type="ARBA" id="ARBA00004651"/>
    </source>
</evidence>
<dbReference type="RefSeq" id="WP_004076416.1">
    <property type="nucleotide sequence ID" value="NZ_CM001436.1"/>
</dbReference>
<evidence type="ECO:0000256" key="4">
    <source>
        <dbReference type="ARBA" id="ARBA00022989"/>
    </source>
</evidence>
<feature type="transmembrane region" description="Helical" evidence="6">
    <location>
        <begin position="56"/>
        <end position="73"/>
    </location>
</feature>
<dbReference type="InParanoid" id="H1Z2X4"/>
<dbReference type="InterPro" id="IPR020948">
    <property type="entry name" value="P_starv_induced_PsiE-like"/>
</dbReference>
<protein>
    <recommendedName>
        <fullName evidence="9">Phosphate-starvation-inducible E-like protein</fullName>
    </recommendedName>
</protein>
<dbReference type="EMBL" id="CM001436">
    <property type="protein sequence ID" value="EHQ34713.1"/>
    <property type="molecule type" value="Genomic_DNA"/>
</dbReference>
<feature type="transmembrane region" description="Helical" evidence="6">
    <location>
        <begin position="85"/>
        <end position="103"/>
    </location>
</feature>
<keyword evidence="4 6" id="KW-1133">Transmembrane helix</keyword>
<accession>H1Z2X4</accession>
<evidence type="ECO:0000256" key="6">
    <source>
        <dbReference type="SAM" id="Phobius"/>
    </source>
</evidence>
<keyword evidence="2" id="KW-1003">Cell membrane</keyword>
<evidence type="ECO:0000313" key="8">
    <source>
        <dbReference type="Proteomes" id="UP000005741"/>
    </source>
</evidence>
<dbReference type="AlphaFoldDB" id="H1Z2X4"/>
<keyword evidence="8" id="KW-1185">Reference proteome</keyword>
<gene>
    <name evidence="7" type="ORF">Metlim_0580</name>
</gene>
<name>H1Z2X4_9EURY</name>